<name>A0ABM9LJX4_9MYCO</name>
<protein>
    <submittedName>
        <fullName evidence="3">Saccharopine dehydrogenase NADP-binding domain-containing protein</fullName>
    </submittedName>
</protein>
<evidence type="ECO:0000259" key="2">
    <source>
        <dbReference type="Pfam" id="PF03435"/>
    </source>
</evidence>
<dbReference type="Proteomes" id="UP001190465">
    <property type="component" value="Chromosome"/>
</dbReference>
<dbReference type="RefSeq" id="WP_308481855.1">
    <property type="nucleotide sequence ID" value="NZ_OY726397.1"/>
</dbReference>
<reference evidence="3 4" key="1">
    <citation type="submission" date="2023-08" db="EMBL/GenBank/DDBJ databases">
        <authorList>
            <person name="Folkvardsen B D."/>
            <person name="Norman A."/>
        </authorList>
    </citation>
    <scope>NUCLEOTIDE SEQUENCE [LARGE SCALE GENOMIC DNA]</scope>
    <source>
        <strain evidence="3 4">Mu0053</strain>
    </source>
</reference>
<keyword evidence="4" id="KW-1185">Reference proteome</keyword>
<dbReference type="InterPro" id="IPR036291">
    <property type="entry name" value="NAD(P)-bd_dom_sf"/>
</dbReference>
<sequence>MAATQREFDIVLYGATGFVGKLTAEYLARAGAGARIALAGRSPERVLAVRETLGAAAQDWPILTADAASPSTLNEMAARTQVVITTVGPYAKYGLPLVAACAAAGTDYADLTGEPNFILESMDLYHKQAIDTGARIVHACGFDSIPSDLTVYALYKQAQADGTGELRDTNLVVRTFAGGVSGGTTASMLELMTAASNDPRLRAELDDPYTLSPDRAAEPNLGAQPDVRWRRGAEIAPELRGYWTAAFAMAMPNSRIVRRSNALLDYAYGRKFSYGEQMSVGRSLLAPLAAAAVTGANAAALGLGSRFFKFLPRKVVDRVVPKPGEGPSEQTRERGHYTIETYTTTDTGARYRATIAQQGDPGYKATAVLLGESGLALALDRDDLSPLRGVLTPAAAIGDALLARLPAAGATLTTERLG</sequence>
<accession>A0ABM9LJX4</accession>
<dbReference type="PANTHER" id="PTHR12286">
    <property type="entry name" value="SACCHAROPINE DEHYDROGENASE-LIKE OXIDOREDUCTASE"/>
    <property type="match status" value="1"/>
</dbReference>
<evidence type="ECO:0000256" key="1">
    <source>
        <dbReference type="ARBA" id="ARBA00010591"/>
    </source>
</evidence>
<comment type="similarity">
    <text evidence="1">Belongs to the saccharopine dehydrogenase family. Enoyl reductase subfamily.</text>
</comment>
<dbReference type="Gene3D" id="3.40.50.720">
    <property type="entry name" value="NAD(P)-binding Rossmann-like Domain"/>
    <property type="match status" value="1"/>
</dbReference>
<dbReference type="SUPFAM" id="SSF51735">
    <property type="entry name" value="NAD(P)-binding Rossmann-fold domains"/>
    <property type="match status" value="1"/>
</dbReference>
<dbReference type="PANTHER" id="PTHR12286:SF5">
    <property type="entry name" value="SACCHAROPINE DEHYDROGENASE-LIKE OXIDOREDUCTASE"/>
    <property type="match status" value="1"/>
</dbReference>
<evidence type="ECO:0000313" key="4">
    <source>
        <dbReference type="Proteomes" id="UP001190465"/>
    </source>
</evidence>
<gene>
    <name evidence="3" type="ORF">MU0053_001635</name>
</gene>
<evidence type="ECO:0000313" key="3">
    <source>
        <dbReference type="EMBL" id="CAJ1500295.1"/>
    </source>
</evidence>
<dbReference type="Pfam" id="PF03435">
    <property type="entry name" value="Sacchrp_dh_NADP"/>
    <property type="match status" value="1"/>
</dbReference>
<dbReference type="InterPro" id="IPR051276">
    <property type="entry name" value="Saccharopine_DH-like_oxidrdct"/>
</dbReference>
<feature type="domain" description="Saccharopine dehydrogenase NADP binding" evidence="2">
    <location>
        <begin position="10"/>
        <end position="133"/>
    </location>
</feature>
<proteinExistence type="inferred from homology"/>
<dbReference type="EMBL" id="OY726397">
    <property type="protein sequence ID" value="CAJ1500295.1"/>
    <property type="molecule type" value="Genomic_DNA"/>
</dbReference>
<organism evidence="3 4">
    <name type="scientific">[Mycobacterium] burgundiense</name>
    <dbReference type="NCBI Taxonomy" id="3064286"/>
    <lineage>
        <taxon>Bacteria</taxon>
        <taxon>Bacillati</taxon>
        <taxon>Actinomycetota</taxon>
        <taxon>Actinomycetes</taxon>
        <taxon>Mycobacteriales</taxon>
        <taxon>Mycobacteriaceae</taxon>
        <taxon>Mycolicibacterium</taxon>
    </lineage>
</organism>
<dbReference type="InterPro" id="IPR005097">
    <property type="entry name" value="Sacchrp_dh_NADP-bd"/>
</dbReference>